<dbReference type="GO" id="GO:0000976">
    <property type="term" value="F:transcription cis-regulatory region binding"/>
    <property type="evidence" value="ECO:0007669"/>
    <property type="project" value="TreeGrafter"/>
</dbReference>
<keyword evidence="7" id="KW-0479">Metal-binding</keyword>
<keyword evidence="6" id="KW-0804">Transcription</keyword>
<name>A0A8F1MCJ6_9BACT</name>
<feature type="binding site" evidence="8">
    <location>
        <position position="123"/>
    </location>
    <ligand>
        <name>Fe cation</name>
        <dbReference type="ChEBI" id="CHEBI:24875"/>
    </ligand>
</feature>
<dbReference type="SUPFAM" id="SSF46785">
    <property type="entry name" value="Winged helix' DNA-binding domain"/>
    <property type="match status" value="1"/>
</dbReference>
<evidence type="ECO:0000256" key="6">
    <source>
        <dbReference type="ARBA" id="ARBA00023163"/>
    </source>
</evidence>
<gene>
    <name evidence="9" type="ORF">KOY48_01925</name>
</gene>
<dbReference type="InterPro" id="IPR002481">
    <property type="entry name" value="FUR"/>
</dbReference>
<feature type="binding site" evidence="8">
    <location>
        <position position="85"/>
    </location>
    <ligand>
        <name>Fe cation</name>
        <dbReference type="ChEBI" id="CHEBI:24875"/>
    </ligand>
</feature>
<dbReference type="Gene3D" id="3.30.1490.190">
    <property type="match status" value="1"/>
</dbReference>
<evidence type="ECO:0000256" key="3">
    <source>
        <dbReference type="ARBA" id="ARBA00022833"/>
    </source>
</evidence>
<evidence type="ECO:0000256" key="2">
    <source>
        <dbReference type="ARBA" id="ARBA00022491"/>
    </source>
</evidence>
<dbReference type="GO" id="GO:1900376">
    <property type="term" value="P:regulation of secondary metabolite biosynthetic process"/>
    <property type="evidence" value="ECO:0007669"/>
    <property type="project" value="TreeGrafter"/>
</dbReference>
<keyword evidence="2" id="KW-0678">Repressor</keyword>
<accession>A0A8F1MCJ6</accession>
<comment type="similarity">
    <text evidence="1">Belongs to the Fur family.</text>
</comment>
<dbReference type="InterPro" id="IPR036388">
    <property type="entry name" value="WH-like_DNA-bd_sf"/>
</dbReference>
<dbReference type="Proteomes" id="UP000679129">
    <property type="component" value="Chromosome"/>
</dbReference>
<evidence type="ECO:0000256" key="1">
    <source>
        <dbReference type="ARBA" id="ARBA00007957"/>
    </source>
</evidence>
<dbReference type="CDD" id="cd07153">
    <property type="entry name" value="Fur_like"/>
    <property type="match status" value="1"/>
</dbReference>
<evidence type="ECO:0000313" key="9">
    <source>
        <dbReference type="EMBL" id="QWQ32590.1"/>
    </source>
</evidence>
<feature type="binding site" evidence="8">
    <location>
        <position position="106"/>
    </location>
    <ligand>
        <name>Fe cation</name>
        <dbReference type="ChEBI" id="CHEBI:24875"/>
    </ligand>
</feature>
<dbReference type="GO" id="GO:0003700">
    <property type="term" value="F:DNA-binding transcription factor activity"/>
    <property type="evidence" value="ECO:0007669"/>
    <property type="project" value="InterPro"/>
</dbReference>
<feature type="binding site" evidence="7">
    <location>
        <position position="91"/>
    </location>
    <ligand>
        <name>Zn(2+)</name>
        <dbReference type="ChEBI" id="CHEBI:29105"/>
    </ligand>
</feature>
<evidence type="ECO:0000313" key="10">
    <source>
        <dbReference type="Proteomes" id="UP000679129"/>
    </source>
</evidence>
<proteinExistence type="inferred from homology"/>
<dbReference type="EMBL" id="CP076460">
    <property type="protein sequence ID" value="QWQ32590.1"/>
    <property type="molecule type" value="Genomic_DNA"/>
</dbReference>
<evidence type="ECO:0000256" key="7">
    <source>
        <dbReference type="PIRSR" id="PIRSR602481-1"/>
    </source>
</evidence>
<dbReference type="GO" id="GO:0045892">
    <property type="term" value="P:negative regulation of DNA-templated transcription"/>
    <property type="evidence" value="ECO:0007669"/>
    <property type="project" value="TreeGrafter"/>
</dbReference>
<dbReference type="GO" id="GO:0008270">
    <property type="term" value="F:zinc ion binding"/>
    <property type="evidence" value="ECO:0007669"/>
    <property type="project" value="TreeGrafter"/>
</dbReference>
<dbReference type="PANTHER" id="PTHR33202">
    <property type="entry name" value="ZINC UPTAKE REGULATION PROTEIN"/>
    <property type="match status" value="1"/>
</dbReference>
<comment type="cofactor">
    <cofactor evidence="7">
        <name>Zn(2+)</name>
        <dbReference type="ChEBI" id="CHEBI:29105"/>
    </cofactor>
    <text evidence="7">Binds 1 zinc ion per subunit.</text>
</comment>
<dbReference type="Gene3D" id="1.10.10.10">
    <property type="entry name" value="Winged helix-like DNA-binding domain superfamily/Winged helix DNA-binding domain"/>
    <property type="match status" value="1"/>
</dbReference>
<dbReference type="Pfam" id="PF01475">
    <property type="entry name" value="FUR"/>
    <property type="match status" value="1"/>
</dbReference>
<organism evidence="9 10">
    <name type="scientific">Candidatus Minimicrobia naudis</name>
    <dbReference type="NCBI Taxonomy" id="2841263"/>
    <lineage>
        <taxon>Bacteria</taxon>
        <taxon>Candidatus Saccharimonadota</taxon>
        <taxon>Candidatus Saccharimonadota incertae sedis</taxon>
        <taxon>Candidatus Minimicrobia</taxon>
    </lineage>
</organism>
<evidence type="ECO:0000256" key="8">
    <source>
        <dbReference type="PIRSR" id="PIRSR602481-2"/>
    </source>
</evidence>
<sequence length="141" mass="16707">MISMMLNEIFERHNLRLTKPRQQVFDILRNSDVPLTVGDIAKNCKNINRASIYRTLLMFDNLNIINTITIGWKNYYELAEPFIPHHHHLYCINCQNAEPIQSQELEKLIDLIGKKHNFIVTKHHFELEGICEKCRHIIENK</sequence>
<keyword evidence="5" id="KW-0238">DNA-binding</keyword>
<feature type="binding site" evidence="7">
    <location>
        <position position="94"/>
    </location>
    <ligand>
        <name>Zn(2+)</name>
        <dbReference type="ChEBI" id="CHEBI:29105"/>
    </ligand>
</feature>
<evidence type="ECO:0000256" key="5">
    <source>
        <dbReference type="ARBA" id="ARBA00023125"/>
    </source>
</evidence>
<keyword evidence="8" id="KW-0408">Iron</keyword>
<feature type="binding site" evidence="7">
    <location>
        <position position="131"/>
    </location>
    <ligand>
        <name>Zn(2+)</name>
        <dbReference type="ChEBI" id="CHEBI:29105"/>
    </ligand>
</feature>
<dbReference type="InterPro" id="IPR043135">
    <property type="entry name" value="Fur_C"/>
</dbReference>
<keyword evidence="4" id="KW-0805">Transcription regulation</keyword>
<dbReference type="AlphaFoldDB" id="A0A8F1MCJ6"/>
<dbReference type="PANTHER" id="PTHR33202:SF7">
    <property type="entry name" value="FERRIC UPTAKE REGULATION PROTEIN"/>
    <property type="match status" value="1"/>
</dbReference>
<dbReference type="InterPro" id="IPR036390">
    <property type="entry name" value="WH_DNA-bd_sf"/>
</dbReference>
<dbReference type="KEGG" id="mnd:KOY48_01925"/>
<reference evidence="9" key="1">
    <citation type="submission" date="2021-06" db="EMBL/GenBank/DDBJ databases">
        <title>An adapted protocol for Saccharibacteria cultivation: two new species join this phylum of Candidate Phyla Radiations.</title>
        <authorList>
            <person name="Ibrahim A."/>
            <person name="Maatouk M."/>
            <person name="Zgheib R."/>
            <person name="Haddad G."/>
            <person name="Bou Khalil J."/>
            <person name="Raoult D."/>
            <person name="Bittar F."/>
        </authorList>
    </citation>
    <scope>NUCLEOTIDE SEQUENCE</scope>
    <source>
        <strain evidence="9">IHU1</strain>
    </source>
</reference>
<protein>
    <submittedName>
        <fullName evidence="9">Transcriptional repressor</fullName>
    </submittedName>
</protein>
<evidence type="ECO:0000256" key="4">
    <source>
        <dbReference type="ARBA" id="ARBA00023015"/>
    </source>
</evidence>
<comment type="cofactor">
    <cofactor evidence="8">
        <name>Mn(2+)</name>
        <dbReference type="ChEBI" id="CHEBI:29035"/>
    </cofactor>
    <cofactor evidence="8">
        <name>Fe(2+)</name>
        <dbReference type="ChEBI" id="CHEBI:29033"/>
    </cofactor>
    <text evidence="8">Binds 1 Mn(2+) or Fe(2+) ion per subunit.</text>
</comment>
<keyword evidence="10" id="KW-1185">Reference proteome</keyword>
<keyword evidence="3 7" id="KW-0862">Zinc</keyword>
<feature type="binding site" evidence="7">
    <location>
        <position position="134"/>
    </location>
    <ligand>
        <name>Zn(2+)</name>
        <dbReference type="ChEBI" id="CHEBI:29105"/>
    </ligand>
</feature>